<accession>A0A2P2DV87</accession>
<dbReference type="RefSeq" id="WP_108972442.1">
    <property type="nucleotide sequence ID" value="NZ_BFBB01000001.1"/>
</dbReference>
<dbReference type="SUPFAM" id="SSF48498">
    <property type="entry name" value="Tetracyclin repressor-like, C-terminal domain"/>
    <property type="match status" value="1"/>
</dbReference>
<dbReference type="Proteomes" id="UP000245133">
    <property type="component" value="Unassembled WGS sequence"/>
</dbReference>
<dbReference type="InterPro" id="IPR036271">
    <property type="entry name" value="Tet_transcr_reg_TetR-rel_C_sf"/>
</dbReference>
<sequence length="192" mass="22916">MEETEIKILEFSEPYFIRKYYSKASLDEIASELGISKKTIYKYFDSKESLQVRCTEARIQRINTQILKIFESQRDFLQKIDEVSTLMTVKENLLSAEYFSDLKKHCPKAWKRFQENQNTFIPEILKKTIEEGIKKKFIKKDINIEVSIAVYLMLMRSLIDGSYEHHIVSRYSPNELKQTFNDIFFRGILRRD</sequence>
<protein>
    <submittedName>
        <fullName evidence="4">Transcriptional regulator, TetR family</fullName>
    </submittedName>
</protein>
<evidence type="ECO:0000256" key="1">
    <source>
        <dbReference type="ARBA" id="ARBA00023125"/>
    </source>
</evidence>
<dbReference type="Pfam" id="PF00440">
    <property type="entry name" value="TetR_N"/>
    <property type="match status" value="1"/>
</dbReference>
<gene>
    <name evidence="4" type="ORF">LPTSP4_00330</name>
</gene>
<dbReference type="GO" id="GO:0003677">
    <property type="term" value="F:DNA binding"/>
    <property type="evidence" value="ECO:0007669"/>
    <property type="project" value="UniProtKB-UniRule"/>
</dbReference>
<feature type="domain" description="HTH tetR-type" evidence="3">
    <location>
        <begin position="2"/>
        <end position="62"/>
    </location>
</feature>
<organism evidence="4 5">
    <name type="scientific">Leptospira ryugenii</name>
    <dbReference type="NCBI Taxonomy" id="1917863"/>
    <lineage>
        <taxon>Bacteria</taxon>
        <taxon>Pseudomonadati</taxon>
        <taxon>Spirochaetota</taxon>
        <taxon>Spirochaetia</taxon>
        <taxon>Leptospirales</taxon>
        <taxon>Leptospiraceae</taxon>
        <taxon>Leptospira</taxon>
    </lineage>
</organism>
<dbReference type="EMBL" id="BFBB01000001">
    <property type="protein sequence ID" value="GBF48534.1"/>
    <property type="molecule type" value="Genomic_DNA"/>
</dbReference>
<dbReference type="Gene3D" id="1.10.357.10">
    <property type="entry name" value="Tetracycline Repressor, domain 2"/>
    <property type="match status" value="1"/>
</dbReference>
<proteinExistence type="predicted"/>
<dbReference type="OrthoDB" id="323816at2"/>
<feature type="DNA-binding region" description="H-T-H motif" evidence="2">
    <location>
        <begin position="25"/>
        <end position="44"/>
    </location>
</feature>
<dbReference type="InterPro" id="IPR050109">
    <property type="entry name" value="HTH-type_TetR-like_transc_reg"/>
</dbReference>
<dbReference type="PANTHER" id="PTHR30328">
    <property type="entry name" value="TRANSCRIPTIONAL REPRESSOR"/>
    <property type="match status" value="1"/>
</dbReference>
<evidence type="ECO:0000259" key="3">
    <source>
        <dbReference type="PROSITE" id="PS50977"/>
    </source>
</evidence>
<reference evidence="4 5" key="1">
    <citation type="submission" date="2018-02" db="EMBL/GenBank/DDBJ databases">
        <title>Novel Leptospira species isolated from soil and water in Japan.</title>
        <authorList>
            <person name="Nakao R."/>
            <person name="Masuzawa T."/>
        </authorList>
    </citation>
    <scope>NUCLEOTIDE SEQUENCE [LARGE SCALE GENOMIC DNA]</scope>
    <source>
        <strain evidence="4 5">YH101</strain>
    </source>
</reference>
<keyword evidence="1 2" id="KW-0238">DNA-binding</keyword>
<keyword evidence="5" id="KW-1185">Reference proteome</keyword>
<dbReference type="SUPFAM" id="SSF46689">
    <property type="entry name" value="Homeodomain-like"/>
    <property type="match status" value="1"/>
</dbReference>
<evidence type="ECO:0000256" key="2">
    <source>
        <dbReference type="PROSITE-ProRule" id="PRU00335"/>
    </source>
</evidence>
<evidence type="ECO:0000313" key="5">
    <source>
        <dbReference type="Proteomes" id="UP000245133"/>
    </source>
</evidence>
<name>A0A2P2DV87_9LEPT</name>
<dbReference type="AlphaFoldDB" id="A0A2P2DV87"/>
<dbReference type="PANTHER" id="PTHR30328:SF54">
    <property type="entry name" value="HTH-TYPE TRANSCRIPTIONAL REPRESSOR SCO4008"/>
    <property type="match status" value="1"/>
</dbReference>
<dbReference type="InterPro" id="IPR001647">
    <property type="entry name" value="HTH_TetR"/>
</dbReference>
<comment type="caution">
    <text evidence="4">The sequence shown here is derived from an EMBL/GenBank/DDBJ whole genome shotgun (WGS) entry which is preliminary data.</text>
</comment>
<dbReference type="PROSITE" id="PS50977">
    <property type="entry name" value="HTH_TETR_2"/>
    <property type="match status" value="1"/>
</dbReference>
<dbReference type="Gene3D" id="1.10.10.60">
    <property type="entry name" value="Homeodomain-like"/>
    <property type="match status" value="1"/>
</dbReference>
<evidence type="ECO:0000313" key="4">
    <source>
        <dbReference type="EMBL" id="GBF48534.1"/>
    </source>
</evidence>
<dbReference type="InterPro" id="IPR009057">
    <property type="entry name" value="Homeodomain-like_sf"/>
</dbReference>